<proteinExistence type="predicted"/>
<gene>
    <name evidence="2" type="ORF">DXC91_19200</name>
    <name evidence="1" type="ORF">ERS417307_01772</name>
</gene>
<reference evidence="2 4" key="2">
    <citation type="submission" date="2018-08" db="EMBL/GenBank/DDBJ databases">
        <title>A genome reference for cultivated species of the human gut microbiota.</title>
        <authorList>
            <person name="Zou Y."/>
            <person name="Xue W."/>
            <person name="Luo G."/>
        </authorList>
    </citation>
    <scope>NUCLEOTIDE SEQUENCE [LARGE SCALE GENOMIC DNA]</scope>
    <source>
        <strain evidence="2 4">TF09-22</strain>
    </source>
</reference>
<dbReference type="Proteomes" id="UP000260874">
    <property type="component" value="Unassembled WGS sequence"/>
</dbReference>
<organism evidence="1 3">
    <name type="scientific">Bacteroides uniformis</name>
    <dbReference type="NCBI Taxonomy" id="820"/>
    <lineage>
        <taxon>Bacteria</taxon>
        <taxon>Pseudomonadati</taxon>
        <taxon>Bacteroidota</taxon>
        <taxon>Bacteroidia</taxon>
        <taxon>Bacteroidales</taxon>
        <taxon>Bacteroidaceae</taxon>
        <taxon>Bacteroides</taxon>
    </lineage>
</organism>
<name>A0A174FBY9_BACUN</name>
<dbReference type="EMBL" id="QSRB01000024">
    <property type="protein sequence ID" value="RGK80526.1"/>
    <property type="molecule type" value="Genomic_DNA"/>
</dbReference>
<evidence type="ECO:0000313" key="2">
    <source>
        <dbReference type="EMBL" id="RGK80526.1"/>
    </source>
</evidence>
<evidence type="ECO:0000313" key="4">
    <source>
        <dbReference type="Proteomes" id="UP000260874"/>
    </source>
</evidence>
<dbReference type="EMBL" id="CYZF01000004">
    <property type="protein sequence ID" value="CUO46458.1"/>
    <property type="molecule type" value="Genomic_DNA"/>
</dbReference>
<dbReference type="AlphaFoldDB" id="A0A174FBY9"/>
<dbReference type="RefSeq" id="WP_057087890.1">
    <property type="nucleotide sequence ID" value="NZ_CAXSSZ010000033.1"/>
</dbReference>
<evidence type="ECO:0000313" key="1">
    <source>
        <dbReference type="EMBL" id="CUO46458.1"/>
    </source>
</evidence>
<dbReference type="Proteomes" id="UP000095419">
    <property type="component" value="Unassembled WGS sequence"/>
</dbReference>
<accession>A0A174FBY9</accession>
<reference evidence="1 3" key="1">
    <citation type="submission" date="2015-09" db="EMBL/GenBank/DDBJ databases">
        <authorList>
            <consortium name="Pathogen Informatics"/>
        </authorList>
    </citation>
    <scope>NUCLEOTIDE SEQUENCE [LARGE SCALE GENOMIC DNA]</scope>
    <source>
        <strain evidence="1 3">2789STDY5608791</strain>
    </source>
</reference>
<evidence type="ECO:0000313" key="3">
    <source>
        <dbReference type="Proteomes" id="UP000095419"/>
    </source>
</evidence>
<sequence length="71" mass="8429">MSERPKKIFCFDNYPEAKMVLGKVTYPVIIKPYECEDKTFWFEASDYGKAGQVLYDAFEHTRNGWVMIEEH</sequence>
<protein>
    <submittedName>
        <fullName evidence="1">Uncharacterized protein</fullName>
    </submittedName>
</protein>